<name>A0A5C7SYS2_THASP</name>
<protein>
    <submittedName>
        <fullName evidence="2">DUF4148 domain-containing protein</fullName>
    </submittedName>
</protein>
<reference evidence="2 3" key="1">
    <citation type="submission" date="2018-09" db="EMBL/GenBank/DDBJ databases">
        <title>Metagenome Assembled Genomes from an Advanced Water Purification Facility.</title>
        <authorList>
            <person name="Stamps B.W."/>
            <person name="Spear J.R."/>
        </authorList>
    </citation>
    <scope>NUCLEOTIDE SEQUENCE [LARGE SCALE GENOMIC DNA]</scope>
    <source>
        <strain evidence="2">Bin_27_1</strain>
    </source>
</reference>
<comment type="caution">
    <text evidence="2">The sequence shown here is derived from an EMBL/GenBank/DDBJ whole genome shotgun (WGS) entry which is preliminary data.</text>
</comment>
<feature type="signal peptide" evidence="1">
    <location>
        <begin position="1"/>
        <end position="44"/>
    </location>
</feature>
<accession>A0A5C7SYS2</accession>
<dbReference type="Pfam" id="PF13663">
    <property type="entry name" value="DUF4148"/>
    <property type="match status" value="1"/>
</dbReference>
<evidence type="ECO:0000256" key="1">
    <source>
        <dbReference type="SAM" id="SignalP"/>
    </source>
</evidence>
<evidence type="ECO:0000313" key="2">
    <source>
        <dbReference type="EMBL" id="TXH87801.1"/>
    </source>
</evidence>
<dbReference type="InterPro" id="IPR025421">
    <property type="entry name" value="DUF4148"/>
</dbReference>
<proteinExistence type="predicted"/>
<organism evidence="2 3">
    <name type="scientific">Thauera aminoaromatica</name>
    <dbReference type="NCBI Taxonomy" id="164330"/>
    <lineage>
        <taxon>Bacteria</taxon>
        <taxon>Pseudomonadati</taxon>
        <taxon>Pseudomonadota</taxon>
        <taxon>Betaproteobacteria</taxon>
        <taxon>Rhodocyclales</taxon>
        <taxon>Zoogloeaceae</taxon>
        <taxon>Thauera</taxon>
    </lineage>
</organism>
<evidence type="ECO:0000313" key="3">
    <source>
        <dbReference type="Proteomes" id="UP000321192"/>
    </source>
</evidence>
<dbReference type="Proteomes" id="UP000321192">
    <property type="component" value="Unassembled WGS sequence"/>
</dbReference>
<sequence length="131" mass="13844">MPCGIRQGKSLVVNCSQRTPAMFSRTMILAAVATFAALPMAASATSLYHSAPGEAGFTEHPDHLTSSKTRAQVQAEVLAAQKDGSLSRIARGLPLPAETQGMNKTRAQVIAEMLNEPAAERRAREALQIGG</sequence>
<feature type="chain" id="PRO_5023088994" evidence="1">
    <location>
        <begin position="45"/>
        <end position="131"/>
    </location>
</feature>
<dbReference type="AlphaFoldDB" id="A0A5C7SYS2"/>
<gene>
    <name evidence="2" type="ORF">E6Q80_05885</name>
</gene>
<dbReference type="EMBL" id="SSFD01000081">
    <property type="protein sequence ID" value="TXH87801.1"/>
    <property type="molecule type" value="Genomic_DNA"/>
</dbReference>
<keyword evidence="1" id="KW-0732">Signal</keyword>